<evidence type="ECO:0000313" key="5">
    <source>
        <dbReference type="Proteomes" id="UP000230971"/>
    </source>
</evidence>
<dbReference type="Proteomes" id="UP000230971">
    <property type="component" value="Unassembled WGS sequence"/>
</dbReference>
<evidence type="ECO:0000313" key="2">
    <source>
        <dbReference type="EMBL" id="ORV07919.1"/>
    </source>
</evidence>
<dbReference type="OrthoDB" id="10007034at2"/>
<evidence type="ECO:0000256" key="1">
    <source>
        <dbReference type="SAM" id="MobiDB-lite"/>
    </source>
</evidence>
<reference evidence="2 4" key="1">
    <citation type="submission" date="2016-01" db="EMBL/GenBank/DDBJ databases">
        <title>The new phylogeny of the genus Mycobacterium.</title>
        <authorList>
            <person name="Tarcisio F."/>
            <person name="Conor M."/>
            <person name="Antonella G."/>
            <person name="Elisabetta G."/>
            <person name="Giulia F.S."/>
            <person name="Sara T."/>
            <person name="Anna F."/>
            <person name="Clotilde B."/>
            <person name="Roberto B."/>
            <person name="Veronica D.S."/>
            <person name="Fabio R."/>
            <person name="Monica P."/>
            <person name="Olivier J."/>
            <person name="Enrico T."/>
            <person name="Nicola S."/>
        </authorList>
    </citation>
    <scope>NUCLEOTIDE SEQUENCE [LARGE SCALE GENOMIC DNA]</scope>
    <source>
        <strain evidence="2 4">DSM 44243</strain>
    </source>
</reference>
<feature type="region of interest" description="Disordered" evidence="1">
    <location>
        <begin position="48"/>
        <end position="98"/>
    </location>
</feature>
<name>A0A1X1RKD2_MYCCE</name>
<reference evidence="3 5" key="2">
    <citation type="journal article" date="2017" name="Infect. Genet. Evol.">
        <title>The new phylogeny of the genus Mycobacterium: The old and the news.</title>
        <authorList>
            <person name="Tortoli E."/>
            <person name="Fedrizzi T."/>
            <person name="Meehan C.J."/>
            <person name="Trovato A."/>
            <person name="Grottola A."/>
            <person name="Giacobazzi E."/>
            <person name="Serpini G.F."/>
            <person name="Tagliazucchi S."/>
            <person name="Fabio A."/>
            <person name="Bettua C."/>
            <person name="Bertorelli R."/>
            <person name="Frascaro F."/>
            <person name="De Sanctis V."/>
            <person name="Pecorari M."/>
            <person name="Jousson O."/>
            <person name="Segata N."/>
            <person name="Cirillo D.M."/>
        </authorList>
    </citation>
    <scope>NUCLEOTIDE SEQUENCE [LARGE SCALE GENOMIC DNA]</scope>
    <source>
        <strain evidence="3 5">NCTC 12882</strain>
    </source>
</reference>
<proteinExistence type="predicted"/>
<keyword evidence="4" id="KW-1185">Reference proteome</keyword>
<accession>A0A1X1RKD2</accession>
<dbReference type="STRING" id="28045.AWB95_21135"/>
<organism evidence="2 4">
    <name type="scientific">Mycobacterium celatum</name>
    <dbReference type="NCBI Taxonomy" id="28045"/>
    <lineage>
        <taxon>Bacteria</taxon>
        <taxon>Bacillati</taxon>
        <taxon>Actinomycetota</taxon>
        <taxon>Actinomycetes</taxon>
        <taxon>Mycobacteriales</taxon>
        <taxon>Mycobacteriaceae</taxon>
        <taxon>Mycobacterium</taxon>
    </lineage>
</organism>
<dbReference type="EMBL" id="LQOM01000048">
    <property type="protein sequence ID" value="ORV07919.1"/>
    <property type="molecule type" value="Genomic_DNA"/>
</dbReference>
<dbReference type="EMBL" id="PDKV01000033">
    <property type="protein sequence ID" value="PIB75322.1"/>
    <property type="molecule type" value="Genomic_DNA"/>
</dbReference>
<feature type="compositionally biased region" description="Basic residues" evidence="1">
    <location>
        <begin position="82"/>
        <end position="92"/>
    </location>
</feature>
<dbReference type="AlphaFoldDB" id="A0A1X1RKD2"/>
<evidence type="ECO:0000313" key="3">
    <source>
        <dbReference type="EMBL" id="PIB75322.1"/>
    </source>
</evidence>
<dbReference type="Proteomes" id="UP000193907">
    <property type="component" value="Unassembled WGS sequence"/>
</dbReference>
<sequence length="98" mass="11033">MSELIRSTNDEAVQLRVEPDGQFVVLVAGDIIFATRVRSAADIYYEEEAEKRRSQSPKRQRLAKERAHFDMQAVRSDSFARRSAHQQKKGGKGGRGGV</sequence>
<dbReference type="RefSeq" id="WP_062539250.1">
    <property type="nucleotide sequence ID" value="NZ_BBUN01000092.1"/>
</dbReference>
<comment type="caution">
    <text evidence="2">The sequence shown here is derived from an EMBL/GenBank/DDBJ whole genome shotgun (WGS) entry which is preliminary data.</text>
</comment>
<protein>
    <submittedName>
        <fullName evidence="2">Uncharacterized protein</fullName>
    </submittedName>
</protein>
<evidence type="ECO:0000313" key="4">
    <source>
        <dbReference type="Proteomes" id="UP000193907"/>
    </source>
</evidence>
<gene>
    <name evidence="2" type="ORF">AWB95_21135</name>
    <name evidence="3" type="ORF">CQY23_20160</name>
</gene>